<evidence type="ECO:0000313" key="2">
    <source>
        <dbReference type="Proteomes" id="UP000789525"/>
    </source>
</evidence>
<dbReference type="EMBL" id="CAJVPT010007265">
    <property type="protein sequence ID" value="CAG8539656.1"/>
    <property type="molecule type" value="Genomic_DNA"/>
</dbReference>
<name>A0ACA9LMI8_9GLOM</name>
<reference evidence="1" key="1">
    <citation type="submission" date="2021-06" db="EMBL/GenBank/DDBJ databases">
        <authorList>
            <person name="Kallberg Y."/>
            <person name="Tangrot J."/>
            <person name="Rosling A."/>
        </authorList>
    </citation>
    <scope>NUCLEOTIDE SEQUENCE</scope>
    <source>
        <strain evidence="1">CL356</strain>
    </source>
</reference>
<keyword evidence="2" id="KW-1185">Reference proteome</keyword>
<sequence>MPGIFDGPVNGTPRYPAEGLWHLGSCDGRISGYILYMGYGRSISSVQVLVL</sequence>
<accession>A0ACA9LMI8</accession>
<evidence type="ECO:0000313" key="1">
    <source>
        <dbReference type="EMBL" id="CAG8539656.1"/>
    </source>
</evidence>
<protein>
    <submittedName>
        <fullName evidence="1">11155_t:CDS:1</fullName>
    </submittedName>
</protein>
<gene>
    <name evidence="1" type="ORF">ACOLOM_LOCUS4421</name>
</gene>
<dbReference type="Proteomes" id="UP000789525">
    <property type="component" value="Unassembled WGS sequence"/>
</dbReference>
<proteinExistence type="predicted"/>
<organism evidence="1 2">
    <name type="scientific">Acaulospora colombiana</name>
    <dbReference type="NCBI Taxonomy" id="27376"/>
    <lineage>
        <taxon>Eukaryota</taxon>
        <taxon>Fungi</taxon>
        <taxon>Fungi incertae sedis</taxon>
        <taxon>Mucoromycota</taxon>
        <taxon>Glomeromycotina</taxon>
        <taxon>Glomeromycetes</taxon>
        <taxon>Diversisporales</taxon>
        <taxon>Acaulosporaceae</taxon>
        <taxon>Acaulospora</taxon>
    </lineage>
</organism>
<comment type="caution">
    <text evidence="1">The sequence shown here is derived from an EMBL/GenBank/DDBJ whole genome shotgun (WGS) entry which is preliminary data.</text>
</comment>